<protein>
    <recommendedName>
        <fullName evidence="2">C6 domain-containing protein</fullName>
    </recommendedName>
</protein>
<evidence type="ECO:0000256" key="1">
    <source>
        <dbReference type="SAM" id="SignalP"/>
    </source>
</evidence>
<feature type="signal peptide" evidence="1">
    <location>
        <begin position="1"/>
        <end position="19"/>
    </location>
</feature>
<keyword evidence="1" id="KW-0732">Signal</keyword>
<accession>A0AAN5CLS7</accession>
<proteinExistence type="predicted"/>
<gene>
    <name evidence="3" type="ORF">PMAYCL1PPCAC_16982</name>
</gene>
<reference evidence="4" key="1">
    <citation type="submission" date="2022-10" db="EMBL/GenBank/DDBJ databases">
        <title>Genome assembly of Pristionchus species.</title>
        <authorList>
            <person name="Yoshida K."/>
            <person name="Sommer R.J."/>
        </authorList>
    </citation>
    <scope>NUCLEOTIDE SEQUENCE [LARGE SCALE GENOMIC DNA]</scope>
    <source>
        <strain evidence="4">RS5460</strain>
    </source>
</reference>
<dbReference type="AlphaFoldDB" id="A0AAN5CLS7"/>
<dbReference type="SMART" id="SM01048">
    <property type="entry name" value="C6"/>
    <property type="match status" value="1"/>
</dbReference>
<feature type="non-terminal residue" evidence="3">
    <location>
        <position position="124"/>
    </location>
</feature>
<comment type="caution">
    <text evidence="3">The sequence shown here is derived from an EMBL/GenBank/DDBJ whole genome shotgun (WGS) entry which is preliminary data.</text>
</comment>
<dbReference type="PANTHER" id="PTHR21629:SF5">
    <property type="entry name" value="C6 DOMAIN-CONTAINING PROTEIN"/>
    <property type="match status" value="1"/>
</dbReference>
<dbReference type="Pfam" id="PF01681">
    <property type="entry name" value="C6"/>
    <property type="match status" value="1"/>
</dbReference>
<organism evidence="3 4">
    <name type="scientific">Pristionchus mayeri</name>
    <dbReference type="NCBI Taxonomy" id="1317129"/>
    <lineage>
        <taxon>Eukaryota</taxon>
        <taxon>Metazoa</taxon>
        <taxon>Ecdysozoa</taxon>
        <taxon>Nematoda</taxon>
        <taxon>Chromadorea</taxon>
        <taxon>Rhabditida</taxon>
        <taxon>Rhabditina</taxon>
        <taxon>Diplogasteromorpha</taxon>
        <taxon>Diplogasteroidea</taxon>
        <taxon>Neodiplogasteridae</taxon>
        <taxon>Pristionchus</taxon>
    </lineage>
</organism>
<sequence length="124" mass="12280">LVLTVLLSCLVQLAASCAATSPATTPAPTLCQSCAQNLITITMAGGGAHEFQSDMTSTTGACNVRTFVCTGPNANIEINNGDGVIADGDDGAVDATANLQVTCNAAGTAWEAAGVAITQVECSS</sequence>
<evidence type="ECO:0000259" key="2">
    <source>
        <dbReference type="SMART" id="SM01048"/>
    </source>
</evidence>
<dbReference type="EMBL" id="BTRK01000004">
    <property type="protein sequence ID" value="GMR46787.1"/>
    <property type="molecule type" value="Genomic_DNA"/>
</dbReference>
<keyword evidence="4" id="KW-1185">Reference proteome</keyword>
<dbReference type="PANTHER" id="PTHR21629">
    <property type="entry name" value="C6 DOMAIN-CONTAINING PROTEIN"/>
    <property type="match status" value="1"/>
</dbReference>
<feature type="non-terminal residue" evidence="3">
    <location>
        <position position="1"/>
    </location>
</feature>
<dbReference type="InterPro" id="IPR002601">
    <property type="entry name" value="C6_domain"/>
</dbReference>
<dbReference type="Proteomes" id="UP001328107">
    <property type="component" value="Unassembled WGS sequence"/>
</dbReference>
<feature type="chain" id="PRO_5042862608" description="C6 domain-containing protein" evidence="1">
    <location>
        <begin position="20"/>
        <end position="124"/>
    </location>
</feature>
<evidence type="ECO:0000313" key="4">
    <source>
        <dbReference type="Proteomes" id="UP001328107"/>
    </source>
</evidence>
<feature type="domain" description="C6" evidence="2">
    <location>
        <begin position="31"/>
        <end position="122"/>
    </location>
</feature>
<name>A0AAN5CLS7_9BILA</name>
<evidence type="ECO:0000313" key="3">
    <source>
        <dbReference type="EMBL" id="GMR46787.1"/>
    </source>
</evidence>